<dbReference type="Proteomes" id="UP001230289">
    <property type="component" value="Unassembled WGS sequence"/>
</dbReference>
<keyword evidence="2" id="KW-1185">Reference proteome</keyword>
<protein>
    <submittedName>
        <fullName evidence="1">Uncharacterized protein</fullName>
    </submittedName>
</protein>
<sequence length="151" mass="16125">MQITDTPGRALALLDRAVLLRLDPDPEVAVPFDHATDEPLTAGPNGANPEVYLSIMVDLCQANSTLDLLGWGSGCSGHDAACPIPHAAFAHHQSALFWIDDCADDCRYDDLVVMIDKLLDSAEFGAVHQALAGIVLRGAIEPCPSIARPKR</sequence>
<evidence type="ECO:0000313" key="1">
    <source>
        <dbReference type="EMBL" id="MDQ4214046.1"/>
    </source>
</evidence>
<evidence type="ECO:0000313" key="2">
    <source>
        <dbReference type="Proteomes" id="UP001230289"/>
    </source>
</evidence>
<organism evidence="1 2">
    <name type="scientific">Microbacterium capsulatum</name>
    <dbReference type="NCBI Taxonomy" id="3041921"/>
    <lineage>
        <taxon>Bacteria</taxon>
        <taxon>Bacillati</taxon>
        <taxon>Actinomycetota</taxon>
        <taxon>Actinomycetes</taxon>
        <taxon>Micrococcales</taxon>
        <taxon>Microbacteriaceae</taxon>
        <taxon>Microbacterium</taxon>
    </lineage>
</organism>
<comment type="caution">
    <text evidence="1">The sequence shown here is derived from an EMBL/GenBank/DDBJ whole genome shotgun (WGS) entry which is preliminary data.</text>
</comment>
<proteinExistence type="predicted"/>
<gene>
    <name evidence="1" type="ORF">RBR11_08965</name>
</gene>
<accession>A0ABU0XFZ7</accession>
<name>A0ABU0XFZ7_9MICO</name>
<dbReference type="EMBL" id="JAVFCB010000004">
    <property type="protein sequence ID" value="MDQ4214046.1"/>
    <property type="molecule type" value="Genomic_DNA"/>
</dbReference>
<dbReference type="RefSeq" id="WP_308488980.1">
    <property type="nucleotide sequence ID" value="NZ_JAVFCB010000004.1"/>
</dbReference>
<reference evidence="1 2" key="1">
    <citation type="submission" date="2023-08" db="EMBL/GenBank/DDBJ databases">
        <title>Microbacterium sp. nov., isolated from a waste landfill.</title>
        <authorList>
            <person name="Wen W."/>
        </authorList>
    </citation>
    <scope>NUCLEOTIDE SEQUENCE [LARGE SCALE GENOMIC DNA]</scope>
    <source>
        <strain evidence="1 2">ASV81</strain>
    </source>
</reference>